<dbReference type="EMBL" id="UINC01209576">
    <property type="protein sequence ID" value="SVE32649.1"/>
    <property type="molecule type" value="Genomic_DNA"/>
</dbReference>
<dbReference type="InterPro" id="IPR050793">
    <property type="entry name" value="CMP-NeuNAc_synthase"/>
</dbReference>
<dbReference type="PANTHER" id="PTHR21485">
    <property type="entry name" value="HAD SUPERFAMILY MEMBERS CMAS AND KDSC"/>
    <property type="match status" value="1"/>
</dbReference>
<dbReference type="AlphaFoldDB" id="A0A383CKS1"/>
<dbReference type="InterPro" id="IPR003329">
    <property type="entry name" value="Cytidylyl_trans"/>
</dbReference>
<dbReference type="InterPro" id="IPR029044">
    <property type="entry name" value="Nucleotide-diphossugar_trans"/>
</dbReference>
<evidence type="ECO:0000313" key="1">
    <source>
        <dbReference type="EMBL" id="SVE32649.1"/>
    </source>
</evidence>
<organism evidence="1">
    <name type="scientific">marine metagenome</name>
    <dbReference type="NCBI Taxonomy" id="408172"/>
    <lineage>
        <taxon>unclassified sequences</taxon>
        <taxon>metagenomes</taxon>
        <taxon>ecological metagenomes</taxon>
    </lineage>
</organism>
<dbReference type="GO" id="GO:0008781">
    <property type="term" value="F:N-acylneuraminate cytidylyltransferase activity"/>
    <property type="evidence" value="ECO:0007669"/>
    <property type="project" value="TreeGrafter"/>
</dbReference>
<feature type="non-terminal residue" evidence="1">
    <location>
        <position position="126"/>
    </location>
</feature>
<name>A0A383CKS1_9ZZZZ</name>
<dbReference type="Gene3D" id="3.90.550.10">
    <property type="entry name" value="Spore Coat Polysaccharide Biosynthesis Protein SpsA, Chain A"/>
    <property type="match status" value="1"/>
</dbReference>
<proteinExistence type="predicted"/>
<accession>A0A383CKS1</accession>
<protein>
    <recommendedName>
        <fullName evidence="2">N-acetylneuraminic acid synthase N-terminal domain-containing protein</fullName>
    </recommendedName>
</protein>
<sequence length="126" mass="14540">MVAYSIEHSLASKLINRTIVSTDNEEIAKVSEEYGAEIPIFRSKELAGDDVLDFPVFEHMLTYLKKEENYEPEIVVHLRPTSPYREPKWIDSAINLLVENPSADSVRSVSEPSQHPYRVFEIKNKY</sequence>
<evidence type="ECO:0008006" key="2">
    <source>
        <dbReference type="Google" id="ProtNLM"/>
    </source>
</evidence>
<gene>
    <name evidence="1" type="ORF">METZ01_LOCUS485503</name>
</gene>
<reference evidence="1" key="1">
    <citation type="submission" date="2018-05" db="EMBL/GenBank/DDBJ databases">
        <authorList>
            <person name="Lanie J.A."/>
            <person name="Ng W.-L."/>
            <person name="Kazmierczak K.M."/>
            <person name="Andrzejewski T.M."/>
            <person name="Davidsen T.M."/>
            <person name="Wayne K.J."/>
            <person name="Tettelin H."/>
            <person name="Glass J.I."/>
            <person name="Rusch D."/>
            <person name="Podicherti R."/>
            <person name="Tsui H.-C.T."/>
            <person name="Winkler M.E."/>
        </authorList>
    </citation>
    <scope>NUCLEOTIDE SEQUENCE</scope>
</reference>
<dbReference type="PANTHER" id="PTHR21485:SF6">
    <property type="entry name" value="N-ACYLNEURAMINATE CYTIDYLYLTRANSFERASE-RELATED"/>
    <property type="match status" value="1"/>
</dbReference>
<dbReference type="SUPFAM" id="SSF53448">
    <property type="entry name" value="Nucleotide-diphospho-sugar transferases"/>
    <property type="match status" value="1"/>
</dbReference>
<dbReference type="Pfam" id="PF02348">
    <property type="entry name" value="CTP_transf_3"/>
    <property type="match status" value="1"/>
</dbReference>